<accession>A0AAE9YIT1</accession>
<sequence length="83" mass="8875">MPPDAAEPMRPRWRAEPSPARLPLDHPLRAEVLRRHRDACNAGAPVYVDPGSGYQVMTADALAARGTCCGSGCRHCPWVGPAG</sequence>
<gene>
    <name evidence="2" type="ORF">PO878_08540</name>
</gene>
<name>A0AAE9YIT1_9ACTN</name>
<protein>
    <submittedName>
        <fullName evidence="2">DUF5522 domain-containing protein</fullName>
    </submittedName>
</protein>
<evidence type="ECO:0000256" key="1">
    <source>
        <dbReference type="SAM" id="MobiDB-lite"/>
    </source>
</evidence>
<dbReference type="PANTHER" id="PTHR21037">
    <property type="entry name" value="39S RIBOSOMAL PROTEIN L14, MITOCHONDRIAL"/>
    <property type="match status" value="1"/>
</dbReference>
<dbReference type="RefSeq" id="WP_272738287.1">
    <property type="nucleotide sequence ID" value="NZ_CP116942.1"/>
</dbReference>
<dbReference type="PANTHER" id="PTHR21037:SF2">
    <property type="entry name" value="SIMILAR TO NOVEL PROTEIN"/>
    <property type="match status" value="1"/>
</dbReference>
<dbReference type="EMBL" id="CP116942">
    <property type="protein sequence ID" value="WCO68771.1"/>
    <property type="molecule type" value="Genomic_DNA"/>
</dbReference>
<reference evidence="2" key="1">
    <citation type="submission" date="2023-01" db="EMBL/GenBank/DDBJ databases">
        <title>The diversity of Class Acidimicrobiia in South China Sea sediment environments and the proposal of Iamia marina sp. nov., a novel species of the genus Iamia.</title>
        <authorList>
            <person name="He Y."/>
            <person name="Tian X."/>
        </authorList>
    </citation>
    <scope>NUCLEOTIDE SEQUENCE</scope>
    <source>
        <strain evidence="2">DSM 19957</strain>
    </source>
</reference>
<dbReference type="AlphaFoldDB" id="A0AAE9YIT1"/>
<keyword evidence="3" id="KW-1185">Reference proteome</keyword>
<evidence type="ECO:0000313" key="3">
    <source>
        <dbReference type="Proteomes" id="UP001216390"/>
    </source>
</evidence>
<dbReference type="KEGG" id="ima:PO878_08540"/>
<feature type="region of interest" description="Disordered" evidence="1">
    <location>
        <begin position="1"/>
        <end position="20"/>
    </location>
</feature>
<dbReference type="Proteomes" id="UP001216390">
    <property type="component" value="Chromosome"/>
</dbReference>
<dbReference type="Pfam" id="PF17653">
    <property type="entry name" value="DUF5522"/>
    <property type="match status" value="1"/>
</dbReference>
<evidence type="ECO:0000313" key="2">
    <source>
        <dbReference type="EMBL" id="WCO68771.1"/>
    </source>
</evidence>
<organism evidence="2 3">
    <name type="scientific">Iamia majanohamensis</name>
    <dbReference type="NCBI Taxonomy" id="467976"/>
    <lineage>
        <taxon>Bacteria</taxon>
        <taxon>Bacillati</taxon>
        <taxon>Actinomycetota</taxon>
        <taxon>Acidimicrobiia</taxon>
        <taxon>Acidimicrobiales</taxon>
        <taxon>Iamiaceae</taxon>
        <taxon>Iamia</taxon>
    </lineage>
</organism>
<proteinExistence type="predicted"/>
<dbReference type="InterPro" id="IPR040807">
    <property type="entry name" value="DUF5522"/>
</dbReference>